<accession>A0A5C6RMC7</accession>
<dbReference type="Proteomes" id="UP000321562">
    <property type="component" value="Unassembled WGS sequence"/>
</dbReference>
<reference evidence="2 3" key="1">
    <citation type="submission" date="2019-08" db="EMBL/GenBank/DDBJ databases">
        <authorList>
            <person name="Ye J."/>
        </authorList>
    </citation>
    <scope>NUCLEOTIDE SEQUENCE [LARGE SCALE GENOMIC DNA]</scope>
    <source>
        <strain evidence="2 3">TK008</strain>
    </source>
</reference>
<keyword evidence="3" id="KW-1185">Reference proteome</keyword>
<feature type="domain" description="Abortive infection protein-like C-terminal" evidence="1">
    <location>
        <begin position="167"/>
        <end position="244"/>
    </location>
</feature>
<evidence type="ECO:0000259" key="1">
    <source>
        <dbReference type="Pfam" id="PF14355"/>
    </source>
</evidence>
<dbReference type="InterPro" id="IPR026001">
    <property type="entry name" value="Abi-like_C"/>
</dbReference>
<evidence type="ECO:0000313" key="2">
    <source>
        <dbReference type="EMBL" id="TXB63528.1"/>
    </source>
</evidence>
<name>A0A5C6RMC7_9RHOB</name>
<protein>
    <submittedName>
        <fullName evidence="2">Abortive phage resistance protein</fullName>
    </submittedName>
</protein>
<dbReference type="EMBL" id="VOPL01000019">
    <property type="protein sequence ID" value="TXB63528.1"/>
    <property type="molecule type" value="Genomic_DNA"/>
</dbReference>
<proteinExistence type="predicted"/>
<organism evidence="2 3">
    <name type="scientific">Paracoccus aurantiacus</name>
    <dbReference type="NCBI Taxonomy" id="2599412"/>
    <lineage>
        <taxon>Bacteria</taxon>
        <taxon>Pseudomonadati</taxon>
        <taxon>Pseudomonadota</taxon>
        <taxon>Alphaproteobacteria</taxon>
        <taxon>Rhodobacterales</taxon>
        <taxon>Paracoccaceae</taxon>
        <taxon>Paracoccus</taxon>
    </lineage>
</organism>
<comment type="caution">
    <text evidence="2">The sequence shown here is derived from an EMBL/GenBank/DDBJ whole genome shotgun (WGS) entry which is preliminary data.</text>
</comment>
<dbReference type="RefSeq" id="WP_147101532.1">
    <property type="nucleotide sequence ID" value="NZ_JBHUFH010000008.1"/>
</dbReference>
<dbReference type="Pfam" id="PF14355">
    <property type="entry name" value="Abi_C"/>
    <property type="match status" value="1"/>
</dbReference>
<dbReference type="AlphaFoldDB" id="A0A5C6RMC7"/>
<dbReference type="OrthoDB" id="7021751at2"/>
<sequence>MYLQNEIPSSRIEQATMLEGLLTARATGGSADDGVYQHLRREFMADPVLCDLLPPFVRTYRNLSAFWPYIQRASETYAGRREIINKAFTPLMDRLEGSNTAPGDKVASDALETFDVAGVHSVWGKAIARRSTDPDGAITVARTLLETVIKRILDECGETYSDKDDLPKLYATVAKLLNLAPNQHTEEPIKAILGGALNLVNGIGTLRNRLSDSHGRGGKLPIRPSPRHASLAVNTAGAIATFLVETYQEKWEEP</sequence>
<evidence type="ECO:0000313" key="3">
    <source>
        <dbReference type="Proteomes" id="UP000321562"/>
    </source>
</evidence>
<gene>
    <name evidence="2" type="ORF">FQV27_18520</name>
</gene>